<accession>A0A183F6U4</accession>
<dbReference type="PANTHER" id="PTHR23227">
    <property type="entry name" value="BUCENTAUR RELATED"/>
    <property type="match status" value="1"/>
</dbReference>
<accession>A0A3P7UD25</accession>
<keyword evidence="3" id="KW-1185">Reference proteome</keyword>
<evidence type="ECO:0000313" key="4">
    <source>
        <dbReference type="WBParaSite" id="HPBE_0000188601-mRNA-1"/>
    </source>
</evidence>
<dbReference type="AlphaFoldDB" id="A0A183F6U4"/>
<dbReference type="Gene3D" id="3.60.10.10">
    <property type="entry name" value="Endonuclease/exonuclease/phosphatase"/>
    <property type="match status" value="1"/>
</dbReference>
<dbReference type="EMBL" id="UZAH01002381">
    <property type="protein sequence ID" value="VDO21914.1"/>
    <property type="molecule type" value="Genomic_DNA"/>
</dbReference>
<reference evidence="4" key="2">
    <citation type="submission" date="2019-09" db="UniProtKB">
        <authorList>
            <consortium name="WormBaseParasite"/>
        </authorList>
    </citation>
    <scope>IDENTIFICATION</scope>
</reference>
<evidence type="ECO:0000313" key="2">
    <source>
        <dbReference type="EMBL" id="VDO21914.1"/>
    </source>
</evidence>
<dbReference type="Proteomes" id="UP000050761">
    <property type="component" value="Unassembled WGS sequence"/>
</dbReference>
<protein>
    <submittedName>
        <fullName evidence="4">Endo/exonuclease/phosphatase domain-containing protein</fullName>
    </submittedName>
</protein>
<dbReference type="WBParaSite" id="HPBE_0000188601-mRNA-1">
    <property type="protein sequence ID" value="HPBE_0000188601-mRNA-1"/>
    <property type="gene ID" value="HPBE_0000188601"/>
</dbReference>
<evidence type="ECO:0000313" key="3">
    <source>
        <dbReference type="Proteomes" id="UP000050761"/>
    </source>
</evidence>
<organism evidence="3 4">
    <name type="scientific">Heligmosomoides polygyrus</name>
    <name type="common">Parasitic roundworm</name>
    <dbReference type="NCBI Taxonomy" id="6339"/>
    <lineage>
        <taxon>Eukaryota</taxon>
        <taxon>Metazoa</taxon>
        <taxon>Ecdysozoa</taxon>
        <taxon>Nematoda</taxon>
        <taxon>Chromadorea</taxon>
        <taxon>Rhabditida</taxon>
        <taxon>Rhabditina</taxon>
        <taxon>Rhabditomorpha</taxon>
        <taxon>Strongyloidea</taxon>
        <taxon>Heligmosomidae</taxon>
        <taxon>Heligmosomoides</taxon>
    </lineage>
</organism>
<dbReference type="InterPro" id="IPR027124">
    <property type="entry name" value="Swc5/CFDP1/2"/>
</dbReference>
<dbReference type="PANTHER" id="PTHR23227:SF67">
    <property type="entry name" value="CRANIOFACIAL DEVELOPMENT PROTEIN 2-LIKE"/>
    <property type="match status" value="1"/>
</dbReference>
<gene>
    <name evidence="2" type="ORF">HPBE_LOCUS1887</name>
</gene>
<reference evidence="2 3" key="1">
    <citation type="submission" date="2018-11" db="EMBL/GenBank/DDBJ databases">
        <authorList>
            <consortium name="Pathogen Informatics"/>
        </authorList>
    </citation>
    <scope>NUCLEOTIDE SEQUENCE [LARGE SCALE GENOMIC DNA]</scope>
</reference>
<name>A0A183F6U4_HELPZ</name>
<dbReference type="SUPFAM" id="SSF56219">
    <property type="entry name" value="DNase I-like"/>
    <property type="match status" value="1"/>
</dbReference>
<feature type="region of interest" description="Disordered" evidence="1">
    <location>
        <begin position="32"/>
        <end position="51"/>
    </location>
</feature>
<evidence type="ECO:0000256" key="1">
    <source>
        <dbReference type="SAM" id="MobiDB-lite"/>
    </source>
</evidence>
<sequence length="303" mass="33061">MQATGPCDRPAYGDHITWLMVLHVSRDNATASAGADAHSQSSASVRSMRGSLMRGGHRGATVLAQKSRNVGKTRVTTLNVGTLSGRSFELAEALERRKVDFYAVQETRWSCSKSRDIGRGFKAVLCGSPRTTSGVGIIVSERFRDAIASVERFSDRLMKIVVAAERRMYHLFSASAPQAGCSKRDKDEFWSLVDQKTAEVSSLGIITVAGDLNGHAGARKAGYCCHGGFGYGSRNVDGERILEYAESHDFTIVNTELRKPLLIDSRTMLPLCLAALQMVVRDASNDKSVLTWLIEAAEIDKSR</sequence>
<proteinExistence type="predicted"/>
<dbReference type="InterPro" id="IPR036691">
    <property type="entry name" value="Endo/exonu/phosph_ase_sf"/>
</dbReference>